<dbReference type="GO" id="GO:0003677">
    <property type="term" value="F:DNA binding"/>
    <property type="evidence" value="ECO:0007669"/>
    <property type="project" value="UniProtKB-KW"/>
</dbReference>
<evidence type="ECO:0000256" key="4">
    <source>
        <dbReference type="ARBA" id="ARBA00023163"/>
    </source>
</evidence>
<keyword evidence="4" id="KW-0804">Transcription</keyword>
<dbReference type="GO" id="GO:0045892">
    <property type="term" value="P:negative regulation of DNA-templated transcription"/>
    <property type="evidence" value="ECO:0007669"/>
    <property type="project" value="InterPro"/>
</dbReference>
<dbReference type="AlphaFoldDB" id="A0A3A1U2B2"/>
<gene>
    <name evidence="5" type="ORF">D1781_10770</name>
</gene>
<dbReference type="InterPro" id="IPR036388">
    <property type="entry name" value="WH-like_DNA-bd_sf"/>
</dbReference>
<dbReference type="SUPFAM" id="SSF46785">
    <property type="entry name" value="Winged helix' DNA-binding domain"/>
    <property type="match status" value="1"/>
</dbReference>
<proteinExistence type="inferred from homology"/>
<evidence type="ECO:0000313" key="5">
    <source>
        <dbReference type="EMBL" id="RIX27987.1"/>
    </source>
</evidence>
<evidence type="ECO:0000256" key="1">
    <source>
        <dbReference type="ARBA" id="ARBA00011046"/>
    </source>
</evidence>
<comment type="caution">
    <text evidence="5">The sequence shown here is derived from an EMBL/GenBank/DDBJ whole genome shotgun (WGS) entry which is preliminary data.</text>
</comment>
<dbReference type="OrthoDB" id="9813987at2"/>
<dbReference type="RefSeq" id="WP_119482297.1">
    <property type="nucleotide sequence ID" value="NZ_QXTG01000002.1"/>
</dbReference>
<name>A0A3A1U2B2_9MICO</name>
<evidence type="ECO:0000256" key="3">
    <source>
        <dbReference type="ARBA" id="ARBA00023125"/>
    </source>
</evidence>
<dbReference type="InterPro" id="IPR005650">
    <property type="entry name" value="BlaI_family"/>
</dbReference>
<dbReference type="EMBL" id="QXTG01000002">
    <property type="protein sequence ID" value="RIX27987.1"/>
    <property type="molecule type" value="Genomic_DNA"/>
</dbReference>
<dbReference type="Proteomes" id="UP000265742">
    <property type="component" value="Unassembled WGS sequence"/>
</dbReference>
<dbReference type="Pfam" id="PF03965">
    <property type="entry name" value="Penicillinase_R"/>
    <property type="match status" value="1"/>
</dbReference>
<reference evidence="6" key="1">
    <citation type="submission" date="2018-09" db="EMBL/GenBank/DDBJ databases">
        <authorList>
            <person name="Kim I."/>
        </authorList>
    </citation>
    <scope>NUCLEOTIDE SEQUENCE [LARGE SCALE GENOMIC DNA]</scope>
    <source>
        <strain evidence="6">DD4a</strain>
    </source>
</reference>
<protein>
    <submittedName>
        <fullName evidence="5">Transcriptional regulator</fullName>
    </submittedName>
</protein>
<keyword evidence="3" id="KW-0238">DNA-binding</keyword>
<keyword evidence="2" id="KW-0805">Transcription regulation</keyword>
<dbReference type="Gene3D" id="6.10.140.850">
    <property type="match status" value="1"/>
</dbReference>
<dbReference type="InterPro" id="IPR036390">
    <property type="entry name" value="WH_DNA-bd_sf"/>
</dbReference>
<comment type="similarity">
    <text evidence="1">Belongs to the BlaI transcriptional regulatory family.</text>
</comment>
<keyword evidence="6" id="KW-1185">Reference proteome</keyword>
<organism evidence="5 6">
    <name type="scientific">Amnibacterium setariae</name>
    <dbReference type="NCBI Taxonomy" id="2306585"/>
    <lineage>
        <taxon>Bacteria</taxon>
        <taxon>Bacillati</taxon>
        <taxon>Actinomycetota</taxon>
        <taxon>Actinomycetes</taxon>
        <taxon>Micrococcales</taxon>
        <taxon>Microbacteriaceae</taxon>
        <taxon>Amnibacterium</taxon>
    </lineage>
</organism>
<sequence>MQSLGELERTALEQLWDADEPLTPGALRDRLGTGDDRGLALTTVMTVLSRLEKKGFVARDRSTRPATYAPVHAREEYVAEVMHDALGTAGDRTEALARFVGRASADETAALRRLLGLD</sequence>
<evidence type="ECO:0000256" key="2">
    <source>
        <dbReference type="ARBA" id="ARBA00023015"/>
    </source>
</evidence>
<accession>A0A3A1U2B2</accession>
<evidence type="ECO:0000313" key="6">
    <source>
        <dbReference type="Proteomes" id="UP000265742"/>
    </source>
</evidence>
<dbReference type="Gene3D" id="1.10.10.10">
    <property type="entry name" value="Winged helix-like DNA-binding domain superfamily/Winged helix DNA-binding domain"/>
    <property type="match status" value="1"/>
</dbReference>